<dbReference type="AlphaFoldDB" id="A0A2W4CCM2"/>
<feature type="transmembrane region" description="Helical" evidence="1">
    <location>
        <begin position="176"/>
        <end position="196"/>
    </location>
</feature>
<dbReference type="Proteomes" id="UP000248925">
    <property type="component" value="Unassembled WGS sequence"/>
</dbReference>
<feature type="transmembrane region" description="Helical" evidence="1">
    <location>
        <begin position="115"/>
        <end position="133"/>
    </location>
</feature>
<evidence type="ECO:0000256" key="1">
    <source>
        <dbReference type="SAM" id="Phobius"/>
    </source>
</evidence>
<dbReference type="OrthoDB" id="9813718at2"/>
<feature type="transmembrane region" description="Helical" evidence="1">
    <location>
        <begin position="237"/>
        <end position="261"/>
    </location>
</feature>
<dbReference type="Pfam" id="PF13194">
    <property type="entry name" value="DUF4010"/>
    <property type="match status" value="1"/>
</dbReference>
<accession>A0A2W4CCM2</accession>
<feature type="transmembrane region" description="Helical" evidence="1">
    <location>
        <begin position="335"/>
        <end position="353"/>
    </location>
</feature>
<evidence type="ECO:0000259" key="3">
    <source>
        <dbReference type="Pfam" id="PF13194"/>
    </source>
</evidence>
<dbReference type="InterPro" id="IPR025105">
    <property type="entry name" value="DUF4010"/>
</dbReference>
<feature type="transmembrane region" description="Helical" evidence="1">
    <location>
        <begin position="268"/>
        <end position="287"/>
    </location>
</feature>
<name>A0A2W4CCM2_9HYPH</name>
<feature type="transmembrane region" description="Helical" evidence="1">
    <location>
        <begin position="394"/>
        <end position="417"/>
    </location>
</feature>
<organism evidence="4 5">
    <name type="scientific">Rhizobium tubonense</name>
    <dbReference type="NCBI Taxonomy" id="484088"/>
    <lineage>
        <taxon>Bacteria</taxon>
        <taxon>Pseudomonadati</taxon>
        <taxon>Pseudomonadota</taxon>
        <taxon>Alphaproteobacteria</taxon>
        <taxon>Hyphomicrobiales</taxon>
        <taxon>Rhizobiaceae</taxon>
        <taxon>Rhizobium/Agrobacterium group</taxon>
        <taxon>Rhizobium</taxon>
    </lineage>
</organism>
<keyword evidence="1" id="KW-0472">Membrane</keyword>
<dbReference type="EMBL" id="PCDP01000041">
    <property type="protein sequence ID" value="PZM10989.1"/>
    <property type="molecule type" value="Genomic_DNA"/>
</dbReference>
<feature type="transmembrane region" description="Helical" evidence="1">
    <location>
        <begin position="62"/>
        <end position="79"/>
    </location>
</feature>
<keyword evidence="1" id="KW-0812">Transmembrane</keyword>
<feature type="transmembrane region" description="Helical" evidence="1">
    <location>
        <begin position="145"/>
        <end position="164"/>
    </location>
</feature>
<protein>
    <submittedName>
        <fullName evidence="4">Uncharacterized protein</fullName>
    </submittedName>
</protein>
<feature type="transmembrane region" description="Helical" evidence="1">
    <location>
        <begin position="307"/>
        <end position="328"/>
    </location>
</feature>
<evidence type="ECO:0000259" key="2">
    <source>
        <dbReference type="Pfam" id="PF02308"/>
    </source>
</evidence>
<feature type="transmembrane region" description="Helical" evidence="1">
    <location>
        <begin position="359"/>
        <end position="382"/>
    </location>
</feature>
<evidence type="ECO:0000313" key="4">
    <source>
        <dbReference type="EMBL" id="PZM10989.1"/>
    </source>
</evidence>
<feature type="transmembrane region" description="Helical" evidence="1">
    <location>
        <begin position="205"/>
        <end position="225"/>
    </location>
</feature>
<gene>
    <name evidence="4" type="ORF">CPY51_21630</name>
</gene>
<sequence length="421" mass="43884">MEIMEVSQRLGLALAIGMLVGIERGWQEREAAPGKRTAGIRTFGLSGFLGGLTGFLDLTLGPILPAAIFTMFGVAFIVFNRYEAEHEQDYSVTGVIAAFTVFILGVLATVSDMTVAGAGGVAVTALLAARQPLHRFLRNLSWLELRAALMLLVMTVVALPLLPNRTIDPWNSVNPFQLWLLTIMIAAISYVGYLAIRIAGPRHGIILGGAAGGFISSTAVTLSFARLSSGNTQTTHSLAAGASIAGALSIGRVLVISGILAPILVPQLAVAFIPVILVFLAAGFLMTRQVEGDGNTVDISQGNPFELLTVLRFGALLGAVTLVSKIMIDQIGVSAIFPVALFSGLADLDAITLSTTRMAGSILTTEVATTAILLAAAVNLVTKMVLAVLFGSRAYALAFSIATLVALAVGAATYFGFHGIA</sequence>
<dbReference type="InterPro" id="IPR049177">
    <property type="entry name" value="MgtC_SapB_SrpB_YhiD_N"/>
</dbReference>
<comment type="caution">
    <text evidence="4">The sequence shown here is derived from an EMBL/GenBank/DDBJ whole genome shotgun (WGS) entry which is preliminary data.</text>
</comment>
<feature type="domain" description="DUF4010" evidence="3">
    <location>
        <begin position="183"/>
        <end position="391"/>
    </location>
</feature>
<proteinExistence type="predicted"/>
<dbReference type="PANTHER" id="PTHR39084">
    <property type="entry name" value="MEMBRANE PROTEIN-RELATED"/>
    <property type="match status" value="1"/>
</dbReference>
<evidence type="ECO:0000313" key="5">
    <source>
        <dbReference type="Proteomes" id="UP000248925"/>
    </source>
</evidence>
<keyword evidence="1" id="KW-1133">Transmembrane helix</keyword>
<feature type="domain" description="MgtC/SapB/SrpB/YhiD N-terminal" evidence="2">
    <location>
        <begin position="10"/>
        <end position="136"/>
    </location>
</feature>
<feature type="transmembrane region" description="Helical" evidence="1">
    <location>
        <begin position="91"/>
        <end position="109"/>
    </location>
</feature>
<keyword evidence="5" id="KW-1185">Reference proteome</keyword>
<dbReference type="Pfam" id="PF02308">
    <property type="entry name" value="MgtC"/>
    <property type="match status" value="1"/>
</dbReference>
<dbReference type="PANTHER" id="PTHR39084:SF1">
    <property type="entry name" value="DUF4010 DOMAIN-CONTAINING PROTEIN"/>
    <property type="match status" value="1"/>
</dbReference>
<reference evidence="4 5" key="1">
    <citation type="journal article" date="2018" name="Sci. Rep.">
        <title>Rhizobium tumorigenes sp. nov., a novel plant tumorigenic bacterium isolated from cane gall tumors on thornless blackberry.</title>
        <authorList>
            <person name="Kuzmanovi N."/>
            <person name="Smalla K."/>
            <person name="Gronow S."/>
            <person name="PuBawska J."/>
        </authorList>
    </citation>
    <scope>NUCLEOTIDE SEQUENCE [LARGE SCALE GENOMIC DNA]</scope>
    <source>
        <strain evidence="4 5">CCBAU 85046</strain>
    </source>
</reference>